<name>A0A9N9GHW6_9GLOM</name>
<evidence type="ECO:0000313" key="1">
    <source>
        <dbReference type="EMBL" id="CAG8603177.1"/>
    </source>
</evidence>
<protein>
    <submittedName>
        <fullName evidence="1">6131_t:CDS:1</fullName>
    </submittedName>
</protein>
<accession>A0A9N9GHW6</accession>
<keyword evidence="2" id="KW-1185">Reference proteome</keyword>
<dbReference type="Proteomes" id="UP000789572">
    <property type="component" value="Unassembled WGS sequence"/>
</dbReference>
<dbReference type="EMBL" id="CAJVPJ010001770">
    <property type="protein sequence ID" value="CAG8603177.1"/>
    <property type="molecule type" value="Genomic_DNA"/>
</dbReference>
<organism evidence="1 2">
    <name type="scientific">Paraglomus occultum</name>
    <dbReference type="NCBI Taxonomy" id="144539"/>
    <lineage>
        <taxon>Eukaryota</taxon>
        <taxon>Fungi</taxon>
        <taxon>Fungi incertae sedis</taxon>
        <taxon>Mucoromycota</taxon>
        <taxon>Glomeromycotina</taxon>
        <taxon>Glomeromycetes</taxon>
        <taxon>Paraglomerales</taxon>
        <taxon>Paraglomeraceae</taxon>
        <taxon>Paraglomus</taxon>
    </lineage>
</organism>
<evidence type="ECO:0000313" key="2">
    <source>
        <dbReference type="Proteomes" id="UP000789572"/>
    </source>
</evidence>
<sequence>MTLFFENFTEIGGVTEAPSSTVIQGFELSHEIGAGAQVASEVYLTSRLRAALALILLGRRWLPPRTNQNHYLNTSLVDDDEDDKTSKISTKSNVMDNTHPGEMPFCAEIVADKKRKRENDDLAWIEENCLSLLFDEAKEEIFIESIEKNSLAEEEKLPLFNTPSKHALSIGGNFLKIFNQKFPKPVESS</sequence>
<comment type="caution">
    <text evidence="1">The sequence shown here is derived from an EMBL/GenBank/DDBJ whole genome shotgun (WGS) entry which is preliminary data.</text>
</comment>
<reference evidence="1" key="1">
    <citation type="submission" date="2021-06" db="EMBL/GenBank/DDBJ databases">
        <authorList>
            <person name="Kallberg Y."/>
            <person name="Tangrot J."/>
            <person name="Rosling A."/>
        </authorList>
    </citation>
    <scope>NUCLEOTIDE SEQUENCE</scope>
    <source>
        <strain evidence="1">IA702</strain>
    </source>
</reference>
<dbReference type="AlphaFoldDB" id="A0A9N9GHW6"/>
<feature type="non-terminal residue" evidence="1">
    <location>
        <position position="189"/>
    </location>
</feature>
<gene>
    <name evidence="1" type="ORF">POCULU_LOCUS7573</name>
</gene>
<proteinExistence type="predicted"/>